<dbReference type="RefSeq" id="WP_169683218.1">
    <property type="nucleotide sequence ID" value="NZ_JABBNU010000009.1"/>
</dbReference>
<evidence type="ECO:0000313" key="2">
    <source>
        <dbReference type="EMBL" id="NMM49784.1"/>
    </source>
</evidence>
<name>A0A848J5P0_9BACT</name>
<evidence type="ECO:0000313" key="3">
    <source>
        <dbReference type="Proteomes" id="UP000559010"/>
    </source>
</evidence>
<feature type="domain" description="PorZ N-terminal beta-propeller" evidence="1">
    <location>
        <begin position="62"/>
        <end position="210"/>
    </location>
</feature>
<dbReference type="Gene3D" id="2.130.10.10">
    <property type="entry name" value="YVTN repeat-like/Quinoprotein amine dehydrogenase"/>
    <property type="match status" value="2"/>
</dbReference>
<protein>
    <recommendedName>
        <fullName evidence="1">PorZ N-terminal beta-propeller domain-containing protein</fullName>
    </recommendedName>
</protein>
<dbReference type="InterPro" id="IPR048954">
    <property type="entry name" value="PorZ_N"/>
</dbReference>
<comment type="caution">
    <text evidence="2">The sequence shown here is derived from an EMBL/GenBank/DDBJ whole genome shotgun (WGS) entry which is preliminary data.</text>
</comment>
<reference evidence="2 3" key="1">
    <citation type="submission" date="2020-04" db="EMBL/GenBank/DDBJ databases">
        <title>Flammeovirgaceae bacterium KN852 isolated from deep sea.</title>
        <authorList>
            <person name="Zhang D.-C."/>
        </authorList>
    </citation>
    <scope>NUCLEOTIDE SEQUENCE [LARGE SCALE GENOMIC DNA]</scope>
    <source>
        <strain evidence="2 3">KN852</strain>
    </source>
</reference>
<dbReference type="AlphaFoldDB" id="A0A848J5P0"/>
<accession>A0A848J5P0</accession>
<dbReference type="Proteomes" id="UP000559010">
    <property type="component" value="Unassembled WGS sequence"/>
</dbReference>
<dbReference type="InterPro" id="IPR015943">
    <property type="entry name" value="WD40/YVTN_repeat-like_dom_sf"/>
</dbReference>
<evidence type="ECO:0000259" key="1">
    <source>
        <dbReference type="Pfam" id="PF21544"/>
    </source>
</evidence>
<proteinExistence type="predicted"/>
<organism evidence="2 3">
    <name type="scientific">Marinigracilibium pacificum</name>
    <dbReference type="NCBI Taxonomy" id="2729599"/>
    <lineage>
        <taxon>Bacteria</taxon>
        <taxon>Pseudomonadati</taxon>
        <taxon>Bacteroidota</taxon>
        <taxon>Cytophagia</taxon>
        <taxon>Cytophagales</taxon>
        <taxon>Flammeovirgaceae</taxon>
        <taxon>Marinigracilibium</taxon>
    </lineage>
</organism>
<sequence>MKLDAENVFLPDLNRLIKFFILSILFCANSFAQEKLPTGSWETHYSYDQVELIGSVANEIVAISNPGLFSYNPSEGWIDKINPDEFPNSNITALNTDNGLILGFENGSILRYSESSILVNEELVSPSDDFKINSIQQLNNLYFLGTNEGLVTVNIETLEVRDAFLQIGENASNLRVFDIAFFEDSIYISSNEGIKSASLNTNLADFNKWNTVSQIETKEFYNLNAGLFALSKSGSLLERNEFGIWNDITDQPSSNWVSGVVDNNSIFLVNDNAIYKYEQNTFTLIEELSSDVTPTDIIISTNQYYLGTSSMGLIKIEGSNTSSIYPSGPISNSPTRIKVSNGKLFSLNEIGEDEISYYDNLEWLSKSLFDAQISDVEYINNTYYFTSNNAGLISGLENSELLTGINPVINVIPGTGNDQYQFTSIANLNGSLTFTQTNSVVYLYKDTDTGLLPFAKPDSRLNYTRKLSPLGSDLIALTGNLPSGNIVIIDSENQDYRIFTATENNGNLPGNIFCFDIDSDERIWIGTNNGVYFMDIPFGVFDFVAVNADRPIFEGRYLLEGRTVNDLLIDSGDRLWTATDLGVRVFDANLDEELAFFNSSNSPMPSNKVLDIEFDSSTGKIYILTDRGLVTYQSNATKPAPDYEKVSIYPNPYSLQKDNTITLTNLKNNSRITITTAGGSFIDEVSSNGGTATWTLPNGIAPGVYLFYTSDRFGEEGFIGKAVIIP</sequence>
<dbReference type="SUPFAM" id="SSF63829">
    <property type="entry name" value="Calcium-dependent phosphotriesterase"/>
    <property type="match status" value="1"/>
</dbReference>
<dbReference type="EMBL" id="JABBNU010000009">
    <property type="protein sequence ID" value="NMM49784.1"/>
    <property type="molecule type" value="Genomic_DNA"/>
</dbReference>
<dbReference type="Pfam" id="PF21544">
    <property type="entry name" value="PorZ_N_b_propeller"/>
    <property type="match status" value="1"/>
</dbReference>
<gene>
    <name evidence="2" type="ORF">HH304_15355</name>
</gene>
<keyword evidence="3" id="KW-1185">Reference proteome</keyword>